<dbReference type="CDD" id="cd07716">
    <property type="entry name" value="RNaseZ_short-form-like_MBL-fold"/>
    <property type="match status" value="1"/>
</dbReference>
<keyword evidence="1" id="KW-0862">Zinc</keyword>
<sequence length="246" mass="26920">MQLTVLGHWGAYPEAGEATSGYLLEHRGRRILLDCGSGVLSVLQNELALHELDAVFISHQHYDHIADLGCLQYACLIDTDLGKRTEPLPIYVAEPSEGAGTPACRTMKGSVILPVGAGDSLELYGLKFEFFRTFHEVYCLGCKITDGQAALVYTADTYYDESLIGFCEGANVLVAETSFYADFQNARNYGHMNSAEVGYLASQAKAETVVLTHLPHFGDRTELIKEVKRHYGGEVILAAKGLKLPL</sequence>
<accession>A0ABY4RHJ3</accession>
<evidence type="ECO:0000256" key="3">
    <source>
        <dbReference type="ARBA" id="ARBA00034301"/>
    </source>
</evidence>
<dbReference type="RefSeq" id="WP_249863858.1">
    <property type="nucleotide sequence ID" value="NZ_CP027059.1"/>
</dbReference>
<evidence type="ECO:0000259" key="5">
    <source>
        <dbReference type="SMART" id="SM00849"/>
    </source>
</evidence>
<dbReference type="PANTHER" id="PTHR46018:SF4">
    <property type="entry name" value="METALLO-HYDROLASE YHFI-RELATED"/>
    <property type="match status" value="1"/>
</dbReference>
<keyword evidence="7" id="KW-1185">Reference proteome</keyword>
<reference evidence="6" key="2">
    <citation type="journal article" date="2021" name="J Anim Sci Technol">
        <title>Complete genome sequence of Paenibacillus konkukensis sp. nov. SK3146 as a potential probiotic strain.</title>
        <authorList>
            <person name="Jung H.I."/>
            <person name="Park S."/>
            <person name="Niu K.M."/>
            <person name="Lee S.W."/>
            <person name="Kothari D."/>
            <person name="Yi K.J."/>
            <person name="Kim S.K."/>
        </authorList>
    </citation>
    <scope>NUCLEOTIDE SEQUENCE</scope>
    <source>
        <strain evidence="6">SK3146</strain>
    </source>
</reference>
<dbReference type="InterPro" id="IPR001279">
    <property type="entry name" value="Metallo-B-lactamas"/>
</dbReference>
<evidence type="ECO:0000256" key="4">
    <source>
        <dbReference type="ARBA" id="ARBA00048505"/>
    </source>
</evidence>
<feature type="domain" description="Metallo-beta-lactamase" evidence="5">
    <location>
        <begin position="18"/>
        <end position="191"/>
    </location>
</feature>
<comment type="function">
    <text evidence="3">Counteracts the endogenous Pycsar antiviral defense system. Phosphodiesterase that enables metal-dependent hydrolysis of host cyclic nucleotide Pycsar defense signals such as cCMP and cUMP.</text>
</comment>
<dbReference type="Pfam" id="PF12706">
    <property type="entry name" value="Lactamase_B_2"/>
    <property type="match status" value="1"/>
</dbReference>
<organism evidence="6 7">
    <name type="scientific">Paenibacillus konkukensis</name>
    <dbReference type="NCBI Taxonomy" id="2020716"/>
    <lineage>
        <taxon>Bacteria</taxon>
        <taxon>Bacillati</taxon>
        <taxon>Bacillota</taxon>
        <taxon>Bacilli</taxon>
        <taxon>Bacillales</taxon>
        <taxon>Paenibacillaceae</taxon>
        <taxon>Paenibacillus</taxon>
    </lineage>
</organism>
<gene>
    <name evidence="6" type="ORF">SK3146_00788</name>
</gene>
<reference evidence="6" key="1">
    <citation type="submission" date="2018-02" db="EMBL/GenBank/DDBJ databases">
        <authorList>
            <person name="Kim S.-K."/>
            <person name="Jung H.-I."/>
            <person name="Lee S.-W."/>
        </authorList>
    </citation>
    <scope>NUCLEOTIDE SEQUENCE</scope>
    <source>
        <strain evidence="6">SK3146</strain>
    </source>
</reference>
<dbReference type="Proteomes" id="UP001057134">
    <property type="component" value="Chromosome"/>
</dbReference>
<dbReference type="InterPro" id="IPR036866">
    <property type="entry name" value="RibonucZ/Hydroxyglut_hydro"/>
</dbReference>
<comment type="catalytic activity">
    <reaction evidence="2">
        <text>3',5'-cyclic CMP + H2O = CMP + H(+)</text>
        <dbReference type="Rhea" id="RHEA:72675"/>
        <dbReference type="ChEBI" id="CHEBI:15377"/>
        <dbReference type="ChEBI" id="CHEBI:15378"/>
        <dbReference type="ChEBI" id="CHEBI:58003"/>
        <dbReference type="ChEBI" id="CHEBI:60377"/>
    </reaction>
    <physiologicalReaction direction="left-to-right" evidence="2">
        <dbReference type="Rhea" id="RHEA:72676"/>
    </physiologicalReaction>
</comment>
<comment type="catalytic activity">
    <reaction evidence="4">
        <text>3',5'-cyclic UMP + H2O = UMP + H(+)</text>
        <dbReference type="Rhea" id="RHEA:70575"/>
        <dbReference type="ChEBI" id="CHEBI:15377"/>
        <dbReference type="ChEBI" id="CHEBI:15378"/>
        <dbReference type="ChEBI" id="CHEBI:57865"/>
        <dbReference type="ChEBI" id="CHEBI:184387"/>
    </reaction>
    <physiologicalReaction direction="left-to-right" evidence="4">
        <dbReference type="Rhea" id="RHEA:70576"/>
    </physiologicalReaction>
</comment>
<proteinExistence type="predicted"/>
<evidence type="ECO:0000313" key="7">
    <source>
        <dbReference type="Proteomes" id="UP001057134"/>
    </source>
</evidence>
<dbReference type="SMART" id="SM00849">
    <property type="entry name" value="Lactamase_B"/>
    <property type="match status" value="1"/>
</dbReference>
<dbReference type="EMBL" id="CP027059">
    <property type="protein sequence ID" value="UQZ81632.1"/>
    <property type="molecule type" value="Genomic_DNA"/>
</dbReference>
<dbReference type="PANTHER" id="PTHR46018">
    <property type="entry name" value="ZINC PHOSPHODIESTERASE ELAC PROTEIN 1"/>
    <property type="match status" value="1"/>
</dbReference>
<evidence type="ECO:0000256" key="1">
    <source>
        <dbReference type="ARBA" id="ARBA00022833"/>
    </source>
</evidence>
<name>A0ABY4RHJ3_9BACL</name>
<dbReference type="SUPFAM" id="SSF56281">
    <property type="entry name" value="Metallo-hydrolase/oxidoreductase"/>
    <property type="match status" value="1"/>
</dbReference>
<evidence type="ECO:0000313" key="6">
    <source>
        <dbReference type="EMBL" id="UQZ81632.1"/>
    </source>
</evidence>
<evidence type="ECO:0000256" key="2">
    <source>
        <dbReference type="ARBA" id="ARBA00034221"/>
    </source>
</evidence>
<dbReference type="Gene3D" id="3.60.15.10">
    <property type="entry name" value="Ribonuclease Z/Hydroxyacylglutathione hydrolase-like"/>
    <property type="match status" value="1"/>
</dbReference>
<protein>
    <submittedName>
        <fullName evidence="6">Ribonuclease Z</fullName>
    </submittedName>
</protein>